<accession>A0A8H5C881</accession>
<evidence type="ECO:0000313" key="2">
    <source>
        <dbReference type="Proteomes" id="UP000541558"/>
    </source>
</evidence>
<sequence>MKFGEYSTVPLRKVLRMPEYQMSDLAHLSLVTDSPALASPNTRFPDFQKHQFQLTHWLQRRSPGGARRPKIEFQPQQFTTLSPAQFHCPHPLTQHSLYDSWQLSTPAVQLPRPVSRTSKSPKFASSDSDRLALTLSASHVDHLDTQAHFPDLQKSCFHLLCALAVDGTTRGSRPPFRGSHVFRKHARIADGQRRAINDVETRGKHGGERFALRC</sequence>
<reference evidence="1 2" key="1">
    <citation type="journal article" date="2020" name="ISME J.">
        <title>Uncovering the hidden diversity of litter-decomposition mechanisms in mushroom-forming fungi.</title>
        <authorList>
            <person name="Floudas D."/>
            <person name="Bentzer J."/>
            <person name="Ahren D."/>
            <person name="Johansson T."/>
            <person name="Persson P."/>
            <person name="Tunlid A."/>
        </authorList>
    </citation>
    <scope>NUCLEOTIDE SEQUENCE [LARGE SCALE GENOMIC DNA]</scope>
    <source>
        <strain evidence="1 2">CBS 175.51</strain>
    </source>
</reference>
<protein>
    <submittedName>
        <fullName evidence="1">Uncharacterized protein</fullName>
    </submittedName>
</protein>
<keyword evidence="2" id="KW-1185">Reference proteome</keyword>
<name>A0A8H5C881_9AGAR</name>
<dbReference type="Proteomes" id="UP000541558">
    <property type="component" value="Unassembled WGS sequence"/>
</dbReference>
<dbReference type="OrthoDB" id="10610456at2759"/>
<dbReference type="EMBL" id="JAACJK010000057">
    <property type="protein sequence ID" value="KAF5336920.1"/>
    <property type="molecule type" value="Genomic_DNA"/>
</dbReference>
<gene>
    <name evidence="1" type="ORF">D9611_003025</name>
</gene>
<organism evidence="1 2">
    <name type="scientific">Ephemerocybe angulata</name>
    <dbReference type="NCBI Taxonomy" id="980116"/>
    <lineage>
        <taxon>Eukaryota</taxon>
        <taxon>Fungi</taxon>
        <taxon>Dikarya</taxon>
        <taxon>Basidiomycota</taxon>
        <taxon>Agaricomycotina</taxon>
        <taxon>Agaricomycetes</taxon>
        <taxon>Agaricomycetidae</taxon>
        <taxon>Agaricales</taxon>
        <taxon>Agaricineae</taxon>
        <taxon>Psathyrellaceae</taxon>
        <taxon>Ephemerocybe</taxon>
    </lineage>
</organism>
<evidence type="ECO:0000313" key="1">
    <source>
        <dbReference type="EMBL" id="KAF5336920.1"/>
    </source>
</evidence>
<proteinExistence type="predicted"/>
<dbReference type="AlphaFoldDB" id="A0A8H5C881"/>
<comment type="caution">
    <text evidence="1">The sequence shown here is derived from an EMBL/GenBank/DDBJ whole genome shotgun (WGS) entry which is preliminary data.</text>
</comment>